<evidence type="ECO:0000313" key="1">
    <source>
        <dbReference type="EMBL" id="AAL64250.1"/>
    </source>
</evidence>
<protein>
    <submittedName>
        <fullName evidence="1">Uncharacterized protein</fullName>
    </submittedName>
</protein>
<sequence length="58" mass="6378">MKGRFNCWLGGALPLFRALASVVLHLVHGILFFSEDLDPYVLAGVHVPLGVFNKRPTS</sequence>
<keyword evidence="2" id="KW-1185">Reference proteome</keyword>
<proteinExistence type="predicted"/>
<dbReference type="EMBL" id="AE009441">
    <property type="protein sequence ID" value="AAL64250.1"/>
    <property type="molecule type" value="Genomic_DNA"/>
</dbReference>
<accession>Q8ZV06</accession>
<evidence type="ECO:0000313" key="2">
    <source>
        <dbReference type="Proteomes" id="UP000002439"/>
    </source>
</evidence>
<organism evidence="1 2">
    <name type="scientific">Pyrobaculum aerophilum (strain ATCC 51768 / DSM 7523 / JCM 9630 / CIP 104966 / NBRC 100827 / IM2)</name>
    <dbReference type="NCBI Taxonomy" id="178306"/>
    <lineage>
        <taxon>Archaea</taxon>
        <taxon>Thermoproteota</taxon>
        <taxon>Thermoprotei</taxon>
        <taxon>Thermoproteales</taxon>
        <taxon>Thermoproteaceae</taxon>
        <taxon>Pyrobaculum</taxon>
    </lineage>
</organism>
<dbReference type="AlphaFoldDB" id="Q8ZV06"/>
<dbReference type="InParanoid" id="Q8ZV06"/>
<dbReference type="EnsemblBacteria" id="AAL64250">
    <property type="protein sequence ID" value="AAL64250"/>
    <property type="gene ID" value="PAE2516"/>
</dbReference>
<gene>
    <name evidence="1" type="ordered locus">PAE2516</name>
</gene>
<dbReference type="Proteomes" id="UP000002439">
    <property type="component" value="Chromosome"/>
</dbReference>
<name>Q8ZV06_PYRAE</name>
<dbReference type="STRING" id="178306.PAE2516"/>
<reference evidence="1 2" key="1">
    <citation type="journal article" date="2002" name="Proc. Natl. Acad. Sci. U.S.A.">
        <title>Genome sequence of the hyperthermophilic crenarchaeon Pyrobaculum aerophilum.</title>
        <authorList>
            <person name="Fitz-Gibbon S.T."/>
            <person name="Ladner H."/>
            <person name="Kim U.J."/>
            <person name="Stetter K.O."/>
            <person name="Simon M.I."/>
            <person name="Miller J.H."/>
        </authorList>
    </citation>
    <scope>NUCLEOTIDE SEQUENCE [LARGE SCALE GENOMIC DNA]</scope>
    <source>
        <strain evidence="2">ATCC 51768 / DSM 7523 / JCM 9630 / CIP 104966 / NBRC 100827 / IM2</strain>
    </source>
</reference>
<dbReference type="KEGG" id="pai:PAE2516"/>
<dbReference type="HOGENOM" id="CLU_2968590_0_0_2"/>